<dbReference type="RefSeq" id="WP_153119490.1">
    <property type="nucleotide sequence ID" value="NZ_VZCC01000103.1"/>
</dbReference>
<name>A0AA90UY43_9BACT</name>
<evidence type="ECO:0000313" key="3">
    <source>
        <dbReference type="EMBL" id="MQN84951.1"/>
    </source>
</evidence>
<evidence type="ECO:0000313" key="4">
    <source>
        <dbReference type="Proteomes" id="UP000421408"/>
    </source>
</evidence>
<gene>
    <name evidence="3" type="ORF">F7D74_13425</name>
</gene>
<dbReference type="EMBL" id="VZCC01000103">
    <property type="protein sequence ID" value="MQN84951.1"/>
    <property type="molecule type" value="Genomic_DNA"/>
</dbReference>
<dbReference type="AlphaFoldDB" id="A0AA90UY43"/>
<evidence type="ECO:0000256" key="2">
    <source>
        <dbReference type="SAM" id="Phobius"/>
    </source>
</evidence>
<feature type="compositionally biased region" description="Basic and acidic residues" evidence="1">
    <location>
        <begin position="134"/>
        <end position="156"/>
    </location>
</feature>
<feature type="transmembrane region" description="Helical" evidence="2">
    <location>
        <begin position="52"/>
        <end position="69"/>
    </location>
</feature>
<evidence type="ECO:0000256" key="1">
    <source>
        <dbReference type="SAM" id="MobiDB-lite"/>
    </source>
</evidence>
<organism evidence="3 4">
    <name type="scientific">Segatella copri</name>
    <dbReference type="NCBI Taxonomy" id="165179"/>
    <lineage>
        <taxon>Bacteria</taxon>
        <taxon>Pseudomonadati</taxon>
        <taxon>Bacteroidota</taxon>
        <taxon>Bacteroidia</taxon>
        <taxon>Bacteroidales</taxon>
        <taxon>Prevotellaceae</taxon>
        <taxon>Segatella</taxon>
    </lineage>
</organism>
<reference evidence="4" key="1">
    <citation type="submission" date="2019-09" db="EMBL/GenBank/DDBJ databases">
        <title>Distinct polysaccharide growth profiles of human intestinal Prevotella copri isolates.</title>
        <authorList>
            <person name="Fehlner-Peach H."/>
            <person name="Magnabosco C."/>
            <person name="Raghavan V."/>
            <person name="Scher J.U."/>
            <person name="Tett A."/>
            <person name="Cox L.M."/>
            <person name="Gottsegen C."/>
            <person name="Watters A."/>
            <person name="Wiltshire- Gordon J.D."/>
            <person name="Segata N."/>
            <person name="Bonneau R."/>
            <person name="Littman D.R."/>
        </authorList>
    </citation>
    <scope>NUCLEOTIDE SEQUENCE [LARGE SCALE GENOMIC DNA]</scope>
    <source>
        <strain evidence="4">iAA108</strain>
    </source>
</reference>
<keyword evidence="2" id="KW-0812">Transmembrane</keyword>
<sequence length="202" mass="22619">MKDLTNINNNHEFEDIEQLLQPQCDFHASSQTKKEVMEKARKSMTIYRSLRIFPWICAACVAGIIAIVLQPPKDATLAPSNTIVAVKKTTQPTQKAMTQERDLTAEKEKAAEMAVAAESKTYEKKKTMAKLKAPKREAKPKADLGDDMPETKEAEGPVRFPMSTLPKEHLFKMQTAEVQATTCNAVQSEDDCLQGRRIIVKL</sequence>
<comment type="caution">
    <text evidence="3">The sequence shown here is derived from an EMBL/GenBank/DDBJ whole genome shotgun (WGS) entry which is preliminary data.</text>
</comment>
<keyword evidence="2" id="KW-1133">Transmembrane helix</keyword>
<dbReference type="Proteomes" id="UP000421408">
    <property type="component" value="Unassembled WGS sequence"/>
</dbReference>
<feature type="region of interest" description="Disordered" evidence="1">
    <location>
        <begin position="126"/>
        <end position="160"/>
    </location>
</feature>
<keyword evidence="2" id="KW-0472">Membrane</keyword>
<proteinExistence type="predicted"/>
<accession>A0AA90UY43</accession>
<protein>
    <submittedName>
        <fullName evidence="3">Uncharacterized protein</fullName>
    </submittedName>
</protein>